<gene>
    <name evidence="2" type="ORF">BWK59_04410</name>
</gene>
<keyword evidence="1" id="KW-0732">Signal</keyword>
<feature type="signal peptide" evidence="1">
    <location>
        <begin position="1"/>
        <end position="19"/>
    </location>
</feature>
<accession>A0A246GLR1</accession>
<feature type="chain" id="PRO_5013258677" description="Outer membrane protein" evidence="1">
    <location>
        <begin position="20"/>
        <end position="407"/>
    </location>
</feature>
<comment type="caution">
    <text evidence="2">The sequence shown here is derived from an EMBL/GenBank/DDBJ whole genome shotgun (WGS) entry which is preliminary data.</text>
</comment>
<sequence>MFRKIILGIFFLFTLQNVAQTGSSSFYSSYGLGETKFANSVENRSMAGMGTVIDSIHINFQNPASLSAIKLTALSMGGAFSSVKLKNTSIEEKANRVTFDYLTAAFPLTNKLGVGVGLYANSYVGYKINSKEGTDMRNLEGLGGMNRAYVSLGYKLRPKFSLGVEFDYDFGIIQKNILFVHDADANAIFERSKYEVRGGNVRLGAFYKTKIAQYDFVTSGTVDLPLGLRVEEVKNKGLIYTVTGAEISFGAEQKNSFRNNRSQFTFGSTFGIDKKWAIGFESSFATKGDIGLDDNKALTGEGKVKIALGGYCIPKYNAFSGYLNRVVYRGGLRYENIGILAQGESIKDKALTLGLGLPLGGTFSNVNIGFEYGQKGTTAVGLVKENYMNFSVGFSFNDRWFVKRKYD</sequence>
<protein>
    <recommendedName>
        <fullName evidence="4">Outer membrane protein</fullName>
    </recommendedName>
</protein>
<evidence type="ECO:0000313" key="3">
    <source>
        <dbReference type="Proteomes" id="UP000197768"/>
    </source>
</evidence>
<dbReference type="Gene3D" id="2.40.160.60">
    <property type="entry name" value="Outer membrane protein transport protein (OMPP1/FadL/TodX)"/>
    <property type="match status" value="1"/>
</dbReference>
<evidence type="ECO:0008006" key="4">
    <source>
        <dbReference type="Google" id="ProtNLM"/>
    </source>
</evidence>
<dbReference type="AlphaFoldDB" id="A0A246GLR1"/>
<reference evidence="2 3" key="1">
    <citation type="journal article" date="2017" name="Infect. Genet. Evol.">
        <title>Comparative genome analysis of fish pathogen Flavobacterium columnare reveals extensive sequence diversity within the species.</title>
        <authorList>
            <person name="Kayansamruaj P."/>
            <person name="Dong H.T."/>
            <person name="Hirono I."/>
            <person name="Kondo H."/>
            <person name="Senapin S."/>
            <person name="Rodkhum C."/>
        </authorList>
    </citation>
    <scope>NUCLEOTIDE SEQUENCE [LARGE SCALE GENOMIC DNA]</scope>
    <source>
        <strain evidence="2 3">1215</strain>
    </source>
</reference>
<dbReference type="EMBL" id="MTCZ01000025">
    <property type="protein sequence ID" value="OWP84630.1"/>
    <property type="molecule type" value="Genomic_DNA"/>
</dbReference>
<dbReference type="Proteomes" id="UP000197768">
    <property type="component" value="Unassembled WGS sequence"/>
</dbReference>
<organism evidence="2 3">
    <name type="scientific">Flavobacterium davisii</name>
    <dbReference type="NCBI Taxonomy" id="2906077"/>
    <lineage>
        <taxon>Bacteria</taxon>
        <taxon>Pseudomonadati</taxon>
        <taxon>Bacteroidota</taxon>
        <taxon>Flavobacteriia</taxon>
        <taxon>Flavobacteriales</taxon>
        <taxon>Flavobacteriaceae</taxon>
        <taxon>Flavobacterium</taxon>
    </lineage>
</organism>
<dbReference type="RefSeq" id="WP_088391423.1">
    <property type="nucleotide sequence ID" value="NZ_MTCZ01000025.1"/>
</dbReference>
<proteinExistence type="predicted"/>
<name>A0A246GLR1_9FLAO</name>
<evidence type="ECO:0000313" key="2">
    <source>
        <dbReference type="EMBL" id="OWP84630.1"/>
    </source>
</evidence>
<dbReference type="SUPFAM" id="SSF56935">
    <property type="entry name" value="Porins"/>
    <property type="match status" value="1"/>
</dbReference>
<evidence type="ECO:0000256" key="1">
    <source>
        <dbReference type="SAM" id="SignalP"/>
    </source>
</evidence>